<evidence type="ECO:0000313" key="9">
    <source>
        <dbReference type="EMBL" id="MCF3946709.1"/>
    </source>
</evidence>
<comment type="subcellular location">
    <subcellularLocation>
        <location evidence="1">Membrane</location>
        <topology evidence="1">Multi-pass membrane protein</topology>
    </subcellularLocation>
</comment>
<evidence type="ECO:0000259" key="8">
    <source>
        <dbReference type="Pfam" id="PF01794"/>
    </source>
</evidence>
<evidence type="ECO:0000256" key="5">
    <source>
        <dbReference type="ARBA" id="ARBA00023004"/>
    </source>
</evidence>
<dbReference type="InterPro" id="IPR013130">
    <property type="entry name" value="Fe3_Rdtase_TM_dom"/>
</dbReference>
<feature type="transmembrane region" description="Helical" evidence="7">
    <location>
        <begin position="99"/>
        <end position="116"/>
    </location>
</feature>
<keyword evidence="6 7" id="KW-0472">Membrane</keyword>
<feature type="transmembrane region" description="Helical" evidence="7">
    <location>
        <begin position="261"/>
        <end position="279"/>
    </location>
</feature>
<evidence type="ECO:0000313" key="10">
    <source>
        <dbReference type="Proteomes" id="UP001521209"/>
    </source>
</evidence>
<reference evidence="9 10" key="1">
    <citation type="submission" date="2022-01" db="EMBL/GenBank/DDBJ databases">
        <authorList>
            <person name="Won M."/>
            <person name="Kim S.-J."/>
            <person name="Kwon S.-W."/>
        </authorList>
    </citation>
    <scope>NUCLEOTIDE SEQUENCE [LARGE SCALE GENOMIC DNA]</scope>
    <source>
        <strain evidence="9 10">KCTC 23505</strain>
    </source>
</reference>
<feature type="transmembrane region" description="Helical" evidence="7">
    <location>
        <begin position="69"/>
        <end position="87"/>
    </location>
</feature>
<evidence type="ECO:0000256" key="6">
    <source>
        <dbReference type="ARBA" id="ARBA00023136"/>
    </source>
</evidence>
<keyword evidence="5" id="KW-0408">Iron</keyword>
<protein>
    <submittedName>
        <fullName evidence="9">Sulfoxide reductase heme-binding subunit YedZ</fullName>
    </submittedName>
</protein>
<evidence type="ECO:0000256" key="4">
    <source>
        <dbReference type="ARBA" id="ARBA00022989"/>
    </source>
</evidence>
<keyword evidence="4 7" id="KW-1133">Transmembrane helix</keyword>
<feature type="transmembrane region" description="Helical" evidence="7">
    <location>
        <begin position="220"/>
        <end position="241"/>
    </location>
</feature>
<organism evidence="9 10">
    <name type="scientific">Acidiphilium iwatense</name>
    <dbReference type="NCBI Taxonomy" id="768198"/>
    <lineage>
        <taxon>Bacteria</taxon>
        <taxon>Pseudomonadati</taxon>
        <taxon>Pseudomonadota</taxon>
        <taxon>Alphaproteobacteria</taxon>
        <taxon>Acetobacterales</taxon>
        <taxon>Acidocellaceae</taxon>
        <taxon>Acidiphilium</taxon>
    </lineage>
</organism>
<evidence type="ECO:0000256" key="7">
    <source>
        <dbReference type="SAM" id="Phobius"/>
    </source>
</evidence>
<dbReference type="PANTHER" id="PTHR36964:SF1">
    <property type="entry name" value="PROTEIN-METHIONINE-SULFOXIDE REDUCTASE HEME-BINDING SUBUNIT MSRQ"/>
    <property type="match status" value="1"/>
</dbReference>
<evidence type="ECO:0000256" key="3">
    <source>
        <dbReference type="ARBA" id="ARBA00022692"/>
    </source>
</evidence>
<sequence length="289" mass="31865">MTAATTTRPRRHPSIFAPPWRTPAGRFSWLKTVTLALCVAPAPFILWQWDTGDLGGRPVHHAMLETGFWAIRFLILCLAVTPARSLFDWPRVMMLRRMLGLTAAFYTFAHIILYAADEGFAAGFVLGQMVTVFYLILGTIATIGFIALSLTSTDAAIARLGRNWKSLHRLIYPIAALSLWHFFLTQKIDIGIAMVPAGLFVWLMLWRATPHAFRRSLAGLIALAAGAVAITAFGEAGWYVLNSGIDPWRVLAANLSTARPTAAMFVAADLAFLIVIVAARRTQKRLARS</sequence>
<dbReference type="PANTHER" id="PTHR36964">
    <property type="entry name" value="PROTEIN-METHIONINE-SULFOXIDE REDUCTASE HEME-BINDING SUBUNIT MSRQ"/>
    <property type="match status" value="1"/>
</dbReference>
<keyword evidence="10" id="KW-1185">Reference proteome</keyword>
<feature type="transmembrane region" description="Helical" evidence="7">
    <location>
        <begin position="167"/>
        <end position="184"/>
    </location>
</feature>
<feature type="domain" description="Ferric oxidoreductase" evidence="8">
    <location>
        <begin position="66"/>
        <end position="178"/>
    </location>
</feature>
<dbReference type="Proteomes" id="UP001521209">
    <property type="component" value="Unassembled WGS sequence"/>
</dbReference>
<feature type="transmembrane region" description="Helical" evidence="7">
    <location>
        <begin position="190"/>
        <end position="208"/>
    </location>
</feature>
<feature type="transmembrane region" description="Helical" evidence="7">
    <location>
        <begin position="29"/>
        <end position="49"/>
    </location>
</feature>
<accession>A0ABS9DZD6</accession>
<comment type="caution">
    <text evidence="9">The sequence shown here is derived from an EMBL/GenBank/DDBJ whole genome shotgun (WGS) entry which is preliminary data.</text>
</comment>
<dbReference type="RefSeq" id="WP_235703946.1">
    <property type="nucleotide sequence ID" value="NZ_JAKGBZ010000013.1"/>
</dbReference>
<dbReference type="EMBL" id="JAKGBZ010000013">
    <property type="protein sequence ID" value="MCF3946709.1"/>
    <property type="molecule type" value="Genomic_DNA"/>
</dbReference>
<evidence type="ECO:0000256" key="1">
    <source>
        <dbReference type="ARBA" id="ARBA00004141"/>
    </source>
</evidence>
<evidence type="ECO:0000256" key="2">
    <source>
        <dbReference type="ARBA" id="ARBA00022448"/>
    </source>
</evidence>
<keyword evidence="3 7" id="KW-0812">Transmembrane</keyword>
<feature type="transmembrane region" description="Helical" evidence="7">
    <location>
        <begin position="122"/>
        <end position="146"/>
    </location>
</feature>
<proteinExistence type="predicted"/>
<gene>
    <name evidence="9" type="ORF">L2A60_08445</name>
</gene>
<name>A0ABS9DZD6_9PROT</name>
<dbReference type="Pfam" id="PF01794">
    <property type="entry name" value="Ferric_reduct"/>
    <property type="match status" value="1"/>
</dbReference>
<keyword evidence="2" id="KW-0813">Transport</keyword>
<dbReference type="InterPro" id="IPR022837">
    <property type="entry name" value="MsrQ-like"/>
</dbReference>